<name>A0A166D9J6_9EURY</name>
<dbReference type="RefSeq" id="WP_067260118.1">
    <property type="nucleotide sequence ID" value="NZ_LWMW01000120.1"/>
</dbReference>
<reference evidence="1 2" key="1">
    <citation type="submission" date="2016-04" db="EMBL/GenBank/DDBJ databases">
        <title>Genome sequence of Methanobrevibacter cuticularis DSM 11139.</title>
        <authorList>
            <person name="Poehlein A."/>
            <person name="Seedorf H."/>
            <person name="Daniel R."/>
        </authorList>
    </citation>
    <scope>NUCLEOTIDE SEQUENCE [LARGE SCALE GENOMIC DNA]</scope>
    <source>
        <strain evidence="1 2">DSM 11139</strain>
    </source>
</reference>
<dbReference type="Proteomes" id="UP000077275">
    <property type="component" value="Unassembled WGS sequence"/>
</dbReference>
<proteinExistence type="predicted"/>
<dbReference type="OrthoDB" id="76428at2157"/>
<comment type="caution">
    <text evidence="1">The sequence shown here is derived from an EMBL/GenBank/DDBJ whole genome shotgun (WGS) entry which is preliminary data.</text>
</comment>
<keyword evidence="2" id="KW-1185">Reference proteome</keyword>
<dbReference type="EMBL" id="LWMW01000120">
    <property type="protein sequence ID" value="KZX15346.1"/>
    <property type="molecule type" value="Genomic_DNA"/>
</dbReference>
<evidence type="ECO:0000313" key="2">
    <source>
        <dbReference type="Proteomes" id="UP000077275"/>
    </source>
</evidence>
<organism evidence="1 2">
    <name type="scientific">Methanobrevibacter cuticularis</name>
    <dbReference type="NCBI Taxonomy" id="47311"/>
    <lineage>
        <taxon>Archaea</taxon>
        <taxon>Methanobacteriati</taxon>
        <taxon>Methanobacteriota</taxon>
        <taxon>Methanomada group</taxon>
        <taxon>Methanobacteria</taxon>
        <taxon>Methanobacteriales</taxon>
        <taxon>Methanobacteriaceae</taxon>
        <taxon>Methanobrevibacter</taxon>
    </lineage>
</organism>
<accession>A0A166D9J6</accession>
<protein>
    <submittedName>
        <fullName evidence="1">Uncharacterized protein</fullName>
    </submittedName>
</protein>
<dbReference type="AlphaFoldDB" id="A0A166D9J6"/>
<sequence length="280" mass="33041">MKFKILNNNSEDLSIEDITEYLNDLKSVDSFFILEKGDCSYIQCINYKGFIIIEERVYKEDSFRHYILGHKNHYHNNTNNITNLNSINNSNNNTNNTDTINNIENYNFENNLINHKNNELFIDDENFKVFITEIFSIRETIDLFIDYYCDISLTNIKRRDITSEFSKVERGFVFIQWLPSAVATFKESLEEFIIAIEPFVVDELKKDCIGKKIAIFNKDNGNEDLTTYCSAFKVMDIHWAAESIIEIAEKYEFLEDINLYKKSSIENKKFSKLNIEDFKK</sequence>
<gene>
    <name evidence="1" type="ORF">MBCUT_15600</name>
</gene>
<dbReference type="PATRIC" id="fig|47311.3.peg.1696"/>
<evidence type="ECO:0000313" key="1">
    <source>
        <dbReference type="EMBL" id="KZX15346.1"/>
    </source>
</evidence>